<name>A0AAE1V5V6_9SOLA</name>
<protein>
    <submittedName>
        <fullName evidence="1">Uncharacterized protein</fullName>
    </submittedName>
</protein>
<dbReference type="Pfam" id="PF00071">
    <property type="entry name" value="Ras"/>
    <property type="match status" value="1"/>
</dbReference>
<proteinExistence type="predicted"/>
<dbReference type="InterPro" id="IPR001806">
    <property type="entry name" value="Small_GTPase"/>
</dbReference>
<dbReference type="GO" id="GO:0003924">
    <property type="term" value="F:GTPase activity"/>
    <property type="evidence" value="ECO:0007669"/>
    <property type="project" value="InterPro"/>
</dbReference>
<dbReference type="GO" id="GO:0005525">
    <property type="term" value="F:GTP binding"/>
    <property type="evidence" value="ECO:0007669"/>
    <property type="project" value="InterPro"/>
</dbReference>
<dbReference type="InterPro" id="IPR027417">
    <property type="entry name" value="P-loop_NTPase"/>
</dbReference>
<evidence type="ECO:0000313" key="1">
    <source>
        <dbReference type="EMBL" id="KAK4351536.1"/>
    </source>
</evidence>
<dbReference type="Proteomes" id="UP001291623">
    <property type="component" value="Unassembled WGS sequence"/>
</dbReference>
<comment type="caution">
    <text evidence="1">The sequence shown here is derived from an EMBL/GenBank/DDBJ whole genome shotgun (WGS) entry which is preliminary data.</text>
</comment>
<dbReference type="EMBL" id="JAVYJV010000016">
    <property type="protein sequence ID" value="KAK4351536.1"/>
    <property type="molecule type" value="Genomic_DNA"/>
</dbReference>
<gene>
    <name evidence="1" type="ORF">RND71_030849</name>
</gene>
<organism evidence="1 2">
    <name type="scientific">Anisodus tanguticus</name>
    <dbReference type="NCBI Taxonomy" id="243964"/>
    <lineage>
        <taxon>Eukaryota</taxon>
        <taxon>Viridiplantae</taxon>
        <taxon>Streptophyta</taxon>
        <taxon>Embryophyta</taxon>
        <taxon>Tracheophyta</taxon>
        <taxon>Spermatophyta</taxon>
        <taxon>Magnoliopsida</taxon>
        <taxon>eudicotyledons</taxon>
        <taxon>Gunneridae</taxon>
        <taxon>Pentapetalae</taxon>
        <taxon>asterids</taxon>
        <taxon>lamiids</taxon>
        <taxon>Solanales</taxon>
        <taxon>Solanaceae</taxon>
        <taxon>Solanoideae</taxon>
        <taxon>Hyoscyameae</taxon>
        <taxon>Anisodus</taxon>
    </lineage>
</organism>
<dbReference type="AlphaFoldDB" id="A0AAE1V5V6"/>
<sequence>MGEIINDPIEKDITNWIRNIEQRASDNVNKILVGDKADMDESKRVASRAHNTSTPYPELVTTRTTPIIAYTNSNNRTRDFVP</sequence>
<accession>A0AAE1V5V6</accession>
<reference evidence="1" key="1">
    <citation type="submission" date="2023-12" db="EMBL/GenBank/DDBJ databases">
        <title>Genome assembly of Anisodus tanguticus.</title>
        <authorList>
            <person name="Wang Y.-J."/>
        </authorList>
    </citation>
    <scope>NUCLEOTIDE SEQUENCE</scope>
    <source>
        <strain evidence="1">KB-2021</strain>
        <tissue evidence="1">Leaf</tissue>
    </source>
</reference>
<dbReference type="Gene3D" id="3.40.50.300">
    <property type="entry name" value="P-loop containing nucleotide triphosphate hydrolases"/>
    <property type="match status" value="1"/>
</dbReference>
<keyword evidence="2" id="KW-1185">Reference proteome</keyword>
<evidence type="ECO:0000313" key="2">
    <source>
        <dbReference type="Proteomes" id="UP001291623"/>
    </source>
</evidence>